<evidence type="ECO:0000313" key="1">
    <source>
        <dbReference type="EMBL" id="KZP22330.1"/>
    </source>
</evidence>
<organism evidence="1 2">
    <name type="scientific">Athelia psychrophila</name>
    <dbReference type="NCBI Taxonomy" id="1759441"/>
    <lineage>
        <taxon>Eukaryota</taxon>
        <taxon>Fungi</taxon>
        <taxon>Dikarya</taxon>
        <taxon>Basidiomycota</taxon>
        <taxon>Agaricomycotina</taxon>
        <taxon>Agaricomycetes</taxon>
        <taxon>Agaricomycetidae</taxon>
        <taxon>Atheliales</taxon>
        <taxon>Atheliaceae</taxon>
        <taxon>Athelia</taxon>
    </lineage>
</organism>
<dbReference type="Proteomes" id="UP000076532">
    <property type="component" value="Unassembled WGS sequence"/>
</dbReference>
<protein>
    <submittedName>
        <fullName evidence="1">Uncharacterized protein</fullName>
    </submittedName>
</protein>
<dbReference type="AlphaFoldDB" id="A0A166KWN2"/>
<accession>A0A166KWN2</accession>
<gene>
    <name evidence="1" type="ORF">FIBSPDRAFT_952943</name>
</gene>
<dbReference type="EMBL" id="KV417540">
    <property type="protein sequence ID" value="KZP22330.1"/>
    <property type="molecule type" value="Genomic_DNA"/>
</dbReference>
<reference evidence="1 2" key="1">
    <citation type="journal article" date="2016" name="Mol. Biol. Evol.">
        <title>Comparative Genomics of Early-Diverging Mushroom-Forming Fungi Provides Insights into the Origins of Lignocellulose Decay Capabilities.</title>
        <authorList>
            <person name="Nagy L.G."/>
            <person name="Riley R."/>
            <person name="Tritt A."/>
            <person name="Adam C."/>
            <person name="Daum C."/>
            <person name="Floudas D."/>
            <person name="Sun H."/>
            <person name="Yadav J.S."/>
            <person name="Pangilinan J."/>
            <person name="Larsson K.H."/>
            <person name="Matsuura K."/>
            <person name="Barry K."/>
            <person name="Labutti K."/>
            <person name="Kuo R."/>
            <person name="Ohm R.A."/>
            <person name="Bhattacharya S.S."/>
            <person name="Shirouzu T."/>
            <person name="Yoshinaga Y."/>
            <person name="Martin F.M."/>
            <person name="Grigoriev I.V."/>
            <person name="Hibbett D.S."/>
        </authorList>
    </citation>
    <scope>NUCLEOTIDE SEQUENCE [LARGE SCALE GENOMIC DNA]</scope>
    <source>
        <strain evidence="1 2">CBS 109695</strain>
    </source>
</reference>
<name>A0A166KWN2_9AGAM</name>
<keyword evidence="2" id="KW-1185">Reference proteome</keyword>
<evidence type="ECO:0000313" key="2">
    <source>
        <dbReference type="Proteomes" id="UP000076532"/>
    </source>
</evidence>
<sequence length="54" mass="5767">MRTAQMAAGLNTRVSSHPLYPICYFLTWIEIAAHLGPPSAFGPPDAQPTSDVPA</sequence>
<proteinExistence type="predicted"/>